<feature type="domain" description="N-acetyltransferase" evidence="3">
    <location>
        <begin position="3"/>
        <end position="169"/>
    </location>
</feature>
<dbReference type="Pfam" id="PF00583">
    <property type="entry name" value="Acetyltransf_1"/>
    <property type="match status" value="1"/>
</dbReference>
<name>A0ABP8XF04_9ACTN</name>
<dbReference type="InterPro" id="IPR050832">
    <property type="entry name" value="Bact_Acetyltransf"/>
</dbReference>
<dbReference type="PROSITE" id="PS51186">
    <property type="entry name" value="GNAT"/>
    <property type="match status" value="1"/>
</dbReference>
<keyword evidence="2" id="KW-0012">Acyltransferase</keyword>
<accession>A0ABP8XF04</accession>
<organism evidence="4 5">
    <name type="scientific">Nocardioides conyzicola</name>
    <dbReference type="NCBI Taxonomy" id="1651781"/>
    <lineage>
        <taxon>Bacteria</taxon>
        <taxon>Bacillati</taxon>
        <taxon>Actinomycetota</taxon>
        <taxon>Actinomycetes</taxon>
        <taxon>Propionibacteriales</taxon>
        <taxon>Nocardioidaceae</taxon>
        <taxon>Nocardioides</taxon>
    </lineage>
</organism>
<dbReference type="Gene3D" id="3.40.630.30">
    <property type="match status" value="1"/>
</dbReference>
<dbReference type="EMBL" id="BAABKM010000002">
    <property type="protein sequence ID" value="GAA4705542.1"/>
    <property type="molecule type" value="Genomic_DNA"/>
</dbReference>
<evidence type="ECO:0000313" key="5">
    <source>
        <dbReference type="Proteomes" id="UP001499974"/>
    </source>
</evidence>
<reference evidence="5" key="1">
    <citation type="journal article" date="2019" name="Int. J. Syst. Evol. Microbiol.">
        <title>The Global Catalogue of Microorganisms (GCM) 10K type strain sequencing project: providing services to taxonomists for standard genome sequencing and annotation.</title>
        <authorList>
            <consortium name="The Broad Institute Genomics Platform"/>
            <consortium name="The Broad Institute Genome Sequencing Center for Infectious Disease"/>
            <person name="Wu L."/>
            <person name="Ma J."/>
        </authorList>
    </citation>
    <scope>NUCLEOTIDE SEQUENCE [LARGE SCALE GENOMIC DNA]</scope>
    <source>
        <strain evidence="5">JCM 18531</strain>
    </source>
</reference>
<keyword evidence="5" id="KW-1185">Reference proteome</keyword>
<proteinExistence type="predicted"/>
<evidence type="ECO:0000256" key="2">
    <source>
        <dbReference type="ARBA" id="ARBA00023315"/>
    </source>
</evidence>
<dbReference type="InterPro" id="IPR000182">
    <property type="entry name" value="GNAT_dom"/>
</dbReference>
<dbReference type="InterPro" id="IPR016181">
    <property type="entry name" value="Acyl_CoA_acyltransferase"/>
</dbReference>
<dbReference type="Proteomes" id="UP001499974">
    <property type="component" value="Unassembled WGS sequence"/>
</dbReference>
<gene>
    <name evidence="4" type="ORF">GCM10023349_24200</name>
</gene>
<keyword evidence="1" id="KW-0808">Transferase</keyword>
<comment type="caution">
    <text evidence="4">The sequence shown here is derived from an EMBL/GenBank/DDBJ whole genome shotgun (WGS) entry which is preliminary data.</text>
</comment>
<dbReference type="RefSeq" id="WP_345521521.1">
    <property type="nucleotide sequence ID" value="NZ_BAABKM010000002.1"/>
</dbReference>
<dbReference type="CDD" id="cd04301">
    <property type="entry name" value="NAT_SF"/>
    <property type="match status" value="1"/>
</dbReference>
<sequence length="169" mass="17798">MRLRIRPATPRDHALVLRLLREISAESAYLRFQTGLGREPAASVVTALLPDGLRGAALLAFAGDRLVAHGMWVRVSAAPVAEIALLVADSHQGRGIGTVLADALVADLGARGLERIEVYASATNTAVARMVARQAPDAVCDRDGATVTYGFHLPARPPSVAMEASRVVA</sequence>
<evidence type="ECO:0000256" key="1">
    <source>
        <dbReference type="ARBA" id="ARBA00022679"/>
    </source>
</evidence>
<dbReference type="PANTHER" id="PTHR43877">
    <property type="entry name" value="AMINOALKYLPHOSPHONATE N-ACETYLTRANSFERASE-RELATED-RELATED"/>
    <property type="match status" value="1"/>
</dbReference>
<protein>
    <recommendedName>
        <fullName evidence="3">N-acetyltransferase domain-containing protein</fullName>
    </recommendedName>
</protein>
<dbReference type="SUPFAM" id="SSF55729">
    <property type="entry name" value="Acyl-CoA N-acyltransferases (Nat)"/>
    <property type="match status" value="1"/>
</dbReference>
<evidence type="ECO:0000259" key="3">
    <source>
        <dbReference type="PROSITE" id="PS51186"/>
    </source>
</evidence>
<evidence type="ECO:0000313" key="4">
    <source>
        <dbReference type="EMBL" id="GAA4705542.1"/>
    </source>
</evidence>